<dbReference type="Pfam" id="PF08448">
    <property type="entry name" value="PAS_4"/>
    <property type="match status" value="2"/>
</dbReference>
<dbReference type="Gene3D" id="3.30.450.20">
    <property type="entry name" value="PAS domain"/>
    <property type="match status" value="3"/>
</dbReference>
<sequence>MPRTPISVLIVEDDPAHAEAVARALEDSEQFADPRVAQTLAEALQAIAQQPPDAVVADLNLVDGKAYALLPGAVQDIRYPVLVMTSQGDEQMAVQAMKAGALDYVVKSPETFTQMPRLLERALREYGHITERARAQEALRASERRMTDIINFLPDATFAVDTQGRVIVWNLAVERMTGIPREQIIGQGEQAYAQAFYGERRPLLVDLILAPDDHHHSDHYHNLQHLEGDQLTAEVFNTHIGQGQGVYLRSVASPLRDGAGGIAGAIESVRDITEPKRAQQELLRAYGESRAITEAVHDTLYMVDLEGRLLWWNKRVEAETGYTAEALRQLPIERLFVDTDAPRLRRAIKAALEQGYCELEGRTRTVNGIRSYRYNGVPVRDKQGEVIGIAGVGQDITERLRDQERLRLSAAVLDNTHEGIMVSNARGDRLVAINQAFTEISGYGEDEALGRAPNLLKSGRHQRQFYQSMWASILQTGHWQGEIWNRRRNGEIFPAWLTISRVRDERGTTTNYVGIFSDISQVKQSEARLEHLAHYDALTDLPNRLLLLSRLEHAIHRAEREHSKVAVLFIDLDRFKNVNDSLGHPVGDELLQAVAERMRTRIRAEDTLARLGGDEFVLLLESIERPDEAGNLAQQIIDLMAEPFRLSGGRELYLGASIGISLYPDNGTDTTQLLRNADTVMYQAKAQGRNTYRYYTESLTRAANARLSLESRLRRALEREELVLHYQPQVDMRTTRLTGIEALVRWQPPDGELVPPDRFIPLAEETGLIIPLGAWVLATACRQLQDWIDGGAPPLTLAVNISSHQFAQPDLALHVDRELTASGLSPERLELELTESTIMQHNRRGMEILEALRALGIALSIDDFGTGYSSLAYLKRLPIDKLKIDKSFVQGIPGDRNDAEIAATIIAMARNLNLRVLAEGVETEAQRDFLHQAGCDAYQGYLFSRPLPATEFARQYLR</sequence>
<proteinExistence type="predicted"/>
<feature type="domain" description="PAC" evidence="4">
    <location>
        <begin position="231"/>
        <end position="284"/>
    </location>
</feature>
<gene>
    <name evidence="7" type="ORF">AY586_11440</name>
</gene>
<accession>A0ABR5VHL5</accession>
<keyword evidence="8" id="KW-1185">Reference proteome</keyword>
<feature type="domain" description="PAC" evidence="4">
    <location>
        <begin position="346"/>
        <end position="408"/>
    </location>
</feature>
<name>A0ABR5VHL5_MARGR</name>
<evidence type="ECO:0000259" key="6">
    <source>
        <dbReference type="PROSITE" id="PS50887"/>
    </source>
</evidence>
<evidence type="ECO:0000259" key="3">
    <source>
        <dbReference type="PROSITE" id="PS50112"/>
    </source>
</evidence>
<dbReference type="PROSITE" id="PS50112">
    <property type="entry name" value="PAS"/>
    <property type="match status" value="3"/>
</dbReference>
<dbReference type="InterPro" id="IPR013656">
    <property type="entry name" value="PAS_4"/>
</dbReference>
<evidence type="ECO:0000259" key="2">
    <source>
        <dbReference type="PROSITE" id="PS50110"/>
    </source>
</evidence>
<dbReference type="PANTHER" id="PTHR44757">
    <property type="entry name" value="DIGUANYLATE CYCLASE DGCP"/>
    <property type="match status" value="1"/>
</dbReference>
<dbReference type="SUPFAM" id="SSF55785">
    <property type="entry name" value="PYP-like sensor domain (PAS domain)"/>
    <property type="match status" value="3"/>
</dbReference>
<dbReference type="NCBIfam" id="TIGR00229">
    <property type="entry name" value="sensory_box"/>
    <property type="match status" value="3"/>
</dbReference>
<dbReference type="InterPro" id="IPR035919">
    <property type="entry name" value="EAL_sf"/>
</dbReference>
<dbReference type="SMART" id="SM00086">
    <property type="entry name" value="PAC"/>
    <property type="match status" value="3"/>
</dbReference>
<dbReference type="PROSITE" id="PS50113">
    <property type="entry name" value="PAC"/>
    <property type="match status" value="3"/>
</dbReference>
<dbReference type="CDD" id="cd00156">
    <property type="entry name" value="REC"/>
    <property type="match status" value="1"/>
</dbReference>
<dbReference type="Pfam" id="PF13426">
    <property type="entry name" value="PAS_9"/>
    <property type="match status" value="1"/>
</dbReference>
<dbReference type="CDD" id="cd01948">
    <property type="entry name" value="EAL"/>
    <property type="match status" value="1"/>
</dbReference>
<dbReference type="PROSITE" id="PS50883">
    <property type="entry name" value="EAL"/>
    <property type="match status" value="1"/>
</dbReference>
<dbReference type="InterPro" id="IPR001610">
    <property type="entry name" value="PAC"/>
</dbReference>
<dbReference type="SUPFAM" id="SSF55073">
    <property type="entry name" value="Nucleotide cyclase"/>
    <property type="match status" value="1"/>
</dbReference>
<keyword evidence="1" id="KW-0597">Phosphoprotein</keyword>
<dbReference type="SMART" id="SM00448">
    <property type="entry name" value="REC"/>
    <property type="match status" value="1"/>
</dbReference>
<dbReference type="Pfam" id="PF00072">
    <property type="entry name" value="Response_reg"/>
    <property type="match status" value="1"/>
</dbReference>
<dbReference type="RefSeq" id="WP_062273974.1">
    <property type="nucleotide sequence ID" value="NZ_LSYU01000040.1"/>
</dbReference>
<dbReference type="PANTHER" id="PTHR44757:SF2">
    <property type="entry name" value="BIOFILM ARCHITECTURE MAINTENANCE PROTEIN MBAA"/>
    <property type="match status" value="1"/>
</dbReference>
<dbReference type="InterPro" id="IPR000014">
    <property type="entry name" value="PAS"/>
</dbReference>
<feature type="domain" description="PAS" evidence="3">
    <location>
        <begin position="142"/>
        <end position="187"/>
    </location>
</feature>
<dbReference type="InterPro" id="IPR001789">
    <property type="entry name" value="Sig_transdc_resp-reg_receiver"/>
</dbReference>
<feature type="domain" description="Response regulatory" evidence="2">
    <location>
        <begin position="7"/>
        <end position="122"/>
    </location>
</feature>
<evidence type="ECO:0000256" key="1">
    <source>
        <dbReference type="PROSITE-ProRule" id="PRU00169"/>
    </source>
</evidence>
<dbReference type="InterPro" id="IPR035965">
    <property type="entry name" value="PAS-like_dom_sf"/>
</dbReference>
<feature type="domain" description="PAS" evidence="3">
    <location>
        <begin position="412"/>
        <end position="451"/>
    </location>
</feature>
<dbReference type="SUPFAM" id="SSF52172">
    <property type="entry name" value="CheY-like"/>
    <property type="match status" value="1"/>
</dbReference>
<dbReference type="SUPFAM" id="SSF141868">
    <property type="entry name" value="EAL domain-like"/>
    <property type="match status" value="1"/>
</dbReference>
<dbReference type="InterPro" id="IPR000700">
    <property type="entry name" value="PAS-assoc_C"/>
</dbReference>
<dbReference type="CDD" id="cd01949">
    <property type="entry name" value="GGDEF"/>
    <property type="match status" value="1"/>
</dbReference>
<dbReference type="NCBIfam" id="TIGR00254">
    <property type="entry name" value="GGDEF"/>
    <property type="match status" value="1"/>
</dbReference>
<feature type="domain" description="EAL" evidence="5">
    <location>
        <begin position="706"/>
        <end position="958"/>
    </location>
</feature>
<dbReference type="SMART" id="SM00267">
    <property type="entry name" value="GGDEF"/>
    <property type="match status" value="1"/>
</dbReference>
<dbReference type="InterPro" id="IPR000160">
    <property type="entry name" value="GGDEF_dom"/>
</dbReference>
<dbReference type="SMART" id="SM00091">
    <property type="entry name" value="PAS"/>
    <property type="match status" value="3"/>
</dbReference>
<dbReference type="EMBL" id="LSYU01000040">
    <property type="protein sequence ID" value="KXX65077.1"/>
    <property type="molecule type" value="Genomic_DNA"/>
</dbReference>
<comment type="caution">
    <text evidence="7">The sequence shown here is derived from an EMBL/GenBank/DDBJ whole genome shotgun (WGS) entry which is preliminary data.</text>
</comment>
<evidence type="ECO:0000313" key="8">
    <source>
        <dbReference type="Proteomes" id="UP000075766"/>
    </source>
</evidence>
<dbReference type="PROSITE" id="PS50887">
    <property type="entry name" value="GGDEF"/>
    <property type="match status" value="1"/>
</dbReference>
<dbReference type="SMART" id="SM00052">
    <property type="entry name" value="EAL"/>
    <property type="match status" value="1"/>
</dbReference>
<dbReference type="InterPro" id="IPR043128">
    <property type="entry name" value="Rev_trsase/Diguanyl_cyclase"/>
</dbReference>
<dbReference type="Proteomes" id="UP000075766">
    <property type="component" value="Unassembled WGS sequence"/>
</dbReference>
<dbReference type="Gene3D" id="3.40.50.2300">
    <property type="match status" value="1"/>
</dbReference>
<dbReference type="CDD" id="cd00130">
    <property type="entry name" value="PAS"/>
    <property type="match status" value="3"/>
</dbReference>
<dbReference type="InterPro" id="IPR011006">
    <property type="entry name" value="CheY-like_superfamily"/>
</dbReference>
<dbReference type="Pfam" id="PF00563">
    <property type="entry name" value="EAL"/>
    <property type="match status" value="1"/>
</dbReference>
<organism evidence="7 8">
    <name type="scientific">Marichromatium gracile</name>
    <name type="common">Chromatium gracile</name>
    <dbReference type="NCBI Taxonomy" id="1048"/>
    <lineage>
        <taxon>Bacteria</taxon>
        <taxon>Pseudomonadati</taxon>
        <taxon>Pseudomonadota</taxon>
        <taxon>Gammaproteobacteria</taxon>
        <taxon>Chromatiales</taxon>
        <taxon>Chromatiaceae</taxon>
        <taxon>Marichromatium</taxon>
    </lineage>
</organism>
<protein>
    <submittedName>
        <fullName evidence="7">Diguanylate cyclase</fullName>
    </submittedName>
</protein>
<dbReference type="PIRSF" id="PIRSF005925">
    <property type="entry name" value="Dos"/>
    <property type="match status" value="1"/>
</dbReference>
<dbReference type="Gene3D" id="3.20.20.450">
    <property type="entry name" value="EAL domain"/>
    <property type="match status" value="1"/>
</dbReference>
<evidence type="ECO:0000259" key="5">
    <source>
        <dbReference type="PROSITE" id="PS50883"/>
    </source>
</evidence>
<dbReference type="InterPro" id="IPR052155">
    <property type="entry name" value="Biofilm_reg_signaling"/>
</dbReference>
<evidence type="ECO:0000259" key="4">
    <source>
        <dbReference type="PROSITE" id="PS50113"/>
    </source>
</evidence>
<feature type="domain" description="PAS" evidence="3">
    <location>
        <begin position="285"/>
        <end position="355"/>
    </location>
</feature>
<dbReference type="Gene3D" id="3.30.70.270">
    <property type="match status" value="1"/>
</dbReference>
<evidence type="ECO:0000313" key="7">
    <source>
        <dbReference type="EMBL" id="KXX65077.1"/>
    </source>
</evidence>
<feature type="domain" description="GGDEF" evidence="6">
    <location>
        <begin position="563"/>
        <end position="697"/>
    </location>
</feature>
<dbReference type="PROSITE" id="PS50110">
    <property type="entry name" value="RESPONSE_REGULATORY"/>
    <property type="match status" value="1"/>
</dbReference>
<feature type="domain" description="PAC" evidence="4">
    <location>
        <begin position="479"/>
        <end position="531"/>
    </location>
</feature>
<feature type="modified residue" description="4-aspartylphosphate" evidence="1">
    <location>
        <position position="58"/>
    </location>
</feature>
<dbReference type="Pfam" id="PF00990">
    <property type="entry name" value="GGDEF"/>
    <property type="match status" value="1"/>
</dbReference>
<dbReference type="InterPro" id="IPR001633">
    <property type="entry name" value="EAL_dom"/>
</dbReference>
<reference evidence="7 8" key="1">
    <citation type="submission" date="2016-02" db="EMBL/GenBank/DDBJ databases">
        <title>Genome sequence of Marichromatium gracile YL-28, a purple sulfur bacterium.</title>
        <authorList>
            <person name="Zhao C."/>
            <person name="Hong X."/>
            <person name="Chen S."/>
            <person name="Yang S."/>
        </authorList>
    </citation>
    <scope>NUCLEOTIDE SEQUENCE [LARGE SCALE GENOMIC DNA]</scope>
    <source>
        <strain evidence="7 8">YL28</strain>
    </source>
</reference>
<dbReference type="InterPro" id="IPR012226">
    <property type="entry name" value="Diguanyl_cyclase/Pdiesterase"/>
</dbReference>
<dbReference type="InterPro" id="IPR029787">
    <property type="entry name" value="Nucleotide_cyclase"/>
</dbReference>